<dbReference type="STRING" id="697281.Mahau_1072"/>
<dbReference type="GO" id="GO:0005737">
    <property type="term" value="C:cytoplasm"/>
    <property type="evidence" value="ECO:0007669"/>
    <property type="project" value="UniProtKB-SubCell"/>
</dbReference>
<dbReference type="GO" id="GO:0003700">
    <property type="term" value="F:DNA-binding transcription factor activity"/>
    <property type="evidence" value="ECO:0007669"/>
    <property type="project" value="InterPro"/>
</dbReference>
<dbReference type="eggNOG" id="COG4753">
    <property type="taxonomic scope" value="Bacteria"/>
</dbReference>
<dbReference type="Pfam" id="PF12833">
    <property type="entry name" value="HTH_18"/>
    <property type="match status" value="1"/>
</dbReference>
<dbReference type="SUPFAM" id="SSF46689">
    <property type="entry name" value="Homeodomain-like"/>
    <property type="match status" value="2"/>
</dbReference>
<dbReference type="KEGG" id="mas:Mahau_1072"/>
<gene>
    <name evidence="13" type="ordered locus">Mahau_1072</name>
</gene>
<dbReference type="GO" id="GO:0000160">
    <property type="term" value="P:phosphorelay signal transduction system"/>
    <property type="evidence" value="ECO:0007669"/>
    <property type="project" value="UniProtKB-KW"/>
</dbReference>
<comment type="function">
    <text evidence="9">May play the central regulatory role in sporulation. It may be an element of the effector pathway responsible for the activation of sporulation genes in response to nutritional stress. Spo0A may act in concert with spo0H (a sigma factor) to control the expression of some genes that are critical to the sporulation process.</text>
</comment>
<keyword evidence="14" id="KW-1185">Reference proteome</keyword>
<comment type="subcellular location">
    <subcellularLocation>
        <location evidence="1">Cytoplasm</location>
    </subcellularLocation>
</comment>
<dbReference type="eggNOG" id="COG2207">
    <property type="taxonomic scope" value="Bacteria"/>
</dbReference>
<evidence type="ECO:0000313" key="13">
    <source>
        <dbReference type="EMBL" id="AEE96270.1"/>
    </source>
</evidence>
<dbReference type="SMART" id="SM00342">
    <property type="entry name" value="HTH_ARAC"/>
    <property type="match status" value="1"/>
</dbReference>
<dbReference type="AlphaFoldDB" id="F4A337"/>
<dbReference type="Gene3D" id="3.40.50.2300">
    <property type="match status" value="1"/>
</dbReference>
<keyword evidence="6" id="KW-0805">Transcription regulation</keyword>
<evidence type="ECO:0000256" key="3">
    <source>
        <dbReference type="ARBA" id="ARBA00022490"/>
    </source>
</evidence>
<dbReference type="GO" id="GO:0043565">
    <property type="term" value="F:sequence-specific DNA binding"/>
    <property type="evidence" value="ECO:0007669"/>
    <property type="project" value="InterPro"/>
</dbReference>
<dbReference type="RefSeq" id="WP_013780700.1">
    <property type="nucleotide sequence ID" value="NC_015520.1"/>
</dbReference>
<dbReference type="SMART" id="SM00448">
    <property type="entry name" value="REC"/>
    <property type="match status" value="1"/>
</dbReference>
<dbReference type="SUPFAM" id="SSF52172">
    <property type="entry name" value="CheY-like"/>
    <property type="match status" value="1"/>
</dbReference>
<organism evidence="13 14">
    <name type="scientific">Mahella australiensis (strain DSM 15567 / CIP 107919 / 50-1 BON)</name>
    <dbReference type="NCBI Taxonomy" id="697281"/>
    <lineage>
        <taxon>Bacteria</taxon>
        <taxon>Bacillati</taxon>
        <taxon>Bacillota</taxon>
        <taxon>Clostridia</taxon>
        <taxon>Thermoanaerobacterales</taxon>
        <taxon>Thermoanaerobacterales Family IV. Incertae Sedis</taxon>
        <taxon>Mahella</taxon>
    </lineage>
</organism>
<keyword evidence="8" id="KW-0804">Transcription</keyword>
<evidence type="ECO:0000256" key="10">
    <source>
        <dbReference type="PROSITE-ProRule" id="PRU00169"/>
    </source>
</evidence>
<keyword evidence="3" id="KW-0963">Cytoplasm</keyword>
<evidence type="ECO:0000313" key="14">
    <source>
        <dbReference type="Proteomes" id="UP000008457"/>
    </source>
</evidence>
<evidence type="ECO:0000256" key="9">
    <source>
        <dbReference type="ARBA" id="ARBA00024867"/>
    </source>
</evidence>
<dbReference type="InterPro" id="IPR009057">
    <property type="entry name" value="Homeodomain-like_sf"/>
</dbReference>
<feature type="modified residue" description="4-aspartylphosphate" evidence="10">
    <location>
        <position position="59"/>
    </location>
</feature>
<dbReference type="EMBL" id="CP002360">
    <property type="protein sequence ID" value="AEE96270.1"/>
    <property type="molecule type" value="Genomic_DNA"/>
</dbReference>
<keyword evidence="4 10" id="KW-0597">Phosphoprotein</keyword>
<dbReference type="InterPro" id="IPR041522">
    <property type="entry name" value="CdaR_GGDEF"/>
</dbReference>
<dbReference type="InterPro" id="IPR011006">
    <property type="entry name" value="CheY-like_superfamily"/>
</dbReference>
<dbReference type="InterPro" id="IPR001789">
    <property type="entry name" value="Sig_transdc_resp-reg_receiver"/>
</dbReference>
<dbReference type="PANTHER" id="PTHR42713">
    <property type="entry name" value="HISTIDINE KINASE-RELATED"/>
    <property type="match status" value="1"/>
</dbReference>
<evidence type="ECO:0000256" key="5">
    <source>
        <dbReference type="ARBA" id="ARBA00023012"/>
    </source>
</evidence>
<dbReference type="CDD" id="cd17536">
    <property type="entry name" value="REC_YesN-like"/>
    <property type="match status" value="1"/>
</dbReference>
<dbReference type="Gene3D" id="1.10.10.60">
    <property type="entry name" value="Homeodomain-like"/>
    <property type="match status" value="2"/>
</dbReference>
<dbReference type="PROSITE" id="PS50110">
    <property type="entry name" value="RESPONSE_REGULATORY"/>
    <property type="match status" value="1"/>
</dbReference>
<evidence type="ECO:0000259" key="11">
    <source>
        <dbReference type="PROSITE" id="PS01124"/>
    </source>
</evidence>
<evidence type="ECO:0000256" key="7">
    <source>
        <dbReference type="ARBA" id="ARBA00023125"/>
    </source>
</evidence>
<evidence type="ECO:0000256" key="6">
    <source>
        <dbReference type="ARBA" id="ARBA00023015"/>
    </source>
</evidence>
<evidence type="ECO:0000256" key="4">
    <source>
        <dbReference type="ARBA" id="ARBA00022553"/>
    </source>
</evidence>
<dbReference type="Pfam" id="PF17853">
    <property type="entry name" value="GGDEF_2"/>
    <property type="match status" value="1"/>
</dbReference>
<feature type="domain" description="HTH araC/xylS-type" evidence="11">
    <location>
        <begin position="428"/>
        <end position="527"/>
    </location>
</feature>
<evidence type="ECO:0000256" key="2">
    <source>
        <dbReference type="ARBA" id="ARBA00018672"/>
    </source>
</evidence>
<feature type="domain" description="Response regulatory" evidence="12">
    <location>
        <begin position="7"/>
        <end position="124"/>
    </location>
</feature>
<dbReference type="HOGENOM" id="CLU_000445_5_0_9"/>
<sequence>MSDCRITVLIVDDEYLERNLVKRCIDWNALNLEIIGEASNADDALKLIESLKPDIIFTDIRMPGMDGIEFSKIALQKWPDAKIVILTAYNDFDYAQMALKIGVSDFLLKPIDDEEVLSTATKLKALIETERSERNEFDELKKQIQDNLPYLRERFLNELISGSIEDSAIDEKLTFFGIAFNDSVYQIAALSAIGPVEIKEENRLIQNLRMVNYVRSYFKKLNKVIVFVDTFNRIIILSNNESLDLYKICIRLKNKITKDIGYNTNIGIGNIKSSASAIKTSYKEAIDALNYCAAAGVDNIVMCYRDIQATSEESKINNSRLRFCLKSGLENETIDIIKKAFSGIDAANTNAIPSVRITALDIISICCSVMLEVKENFDDLYLREIESYRTIINAESVQVIVEHVLAIAKSAIRAISKEQADNMNNLISDIKRFIKENISDPNLSLSYVAKHFYLNPSYLSRMFKKETGITFIEYLINKRMEKAISLLKEKNMKSFEIANAVGINDPNYFSSCFKKYTGLNVSEYKKLAQRDELS</sequence>
<dbReference type="InterPro" id="IPR018060">
    <property type="entry name" value="HTH_AraC"/>
</dbReference>
<dbReference type="PROSITE" id="PS01124">
    <property type="entry name" value="HTH_ARAC_FAMILY_2"/>
    <property type="match status" value="1"/>
</dbReference>
<evidence type="ECO:0000259" key="12">
    <source>
        <dbReference type="PROSITE" id="PS50110"/>
    </source>
</evidence>
<accession>F4A337</accession>
<protein>
    <recommendedName>
        <fullName evidence="2">Stage 0 sporulation protein A homolog</fullName>
    </recommendedName>
</protein>
<name>F4A337_MAHA5</name>
<evidence type="ECO:0000256" key="1">
    <source>
        <dbReference type="ARBA" id="ARBA00004496"/>
    </source>
</evidence>
<proteinExistence type="predicted"/>
<dbReference type="PANTHER" id="PTHR42713:SF3">
    <property type="entry name" value="TRANSCRIPTIONAL REGULATORY PROTEIN HPTR"/>
    <property type="match status" value="1"/>
</dbReference>
<keyword evidence="5" id="KW-0902">Two-component regulatory system</keyword>
<dbReference type="Proteomes" id="UP000008457">
    <property type="component" value="Chromosome"/>
</dbReference>
<reference evidence="13" key="1">
    <citation type="journal article" date="2011" name="Stand. Genomic Sci.">
        <title>Complete genome sequence of Mahella australiensis type strain (50-1 BON).</title>
        <authorList>
            <person name="Sikorski J."/>
            <person name="Teshima H."/>
            <person name="Nolan M."/>
            <person name="Lucas S."/>
            <person name="Hammon N."/>
            <person name="Deshpande S."/>
            <person name="Cheng J.F."/>
            <person name="Pitluck S."/>
            <person name="Liolios K."/>
            <person name="Pagani I."/>
            <person name="Ivanova N."/>
            <person name="Huntemann M."/>
            <person name="Mavromatis K."/>
            <person name="Ovchinikova G."/>
            <person name="Pati A."/>
            <person name="Tapia R."/>
            <person name="Han C."/>
            <person name="Goodwin L."/>
            <person name="Chen A."/>
            <person name="Palaniappan K."/>
            <person name="Land M."/>
            <person name="Hauser L."/>
            <person name="Ngatchou-Djao O.D."/>
            <person name="Rohde M."/>
            <person name="Pukall R."/>
            <person name="Spring S."/>
            <person name="Abt B."/>
            <person name="Goker M."/>
            <person name="Detter J.C."/>
            <person name="Woyke T."/>
            <person name="Bristow J."/>
            <person name="Markowitz V."/>
            <person name="Hugenholtz P."/>
            <person name="Eisen J.A."/>
            <person name="Kyrpides N.C."/>
            <person name="Klenk H.P."/>
            <person name="Lapidus A."/>
        </authorList>
    </citation>
    <scope>NUCLEOTIDE SEQUENCE [LARGE SCALE GENOMIC DNA]</scope>
    <source>
        <strain evidence="13">50-1 BON</strain>
    </source>
</reference>
<dbReference type="Pfam" id="PF00072">
    <property type="entry name" value="Response_reg"/>
    <property type="match status" value="1"/>
</dbReference>
<dbReference type="InterPro" id="IPR051552">
    <property type="entry name" value="HptR"/>
</dbReference>
<evidence type="ECO:0000256" key="8">
    <source>
        <dbReference type="ARBA" id="ARBA00023163"/>
    </source>
</evidence>
<keyword evidence="7" id="KW-0238">DNA-binding</keyword>
<dbReference type="OrthoDB" id="9779969at2"/>